<keyword evidence="1" id="KW-1133">Transmembrane helix</keyword>
<dbReference type="Pfam" id="PF20455">
    <property type="entry name" value="DUF6708"/>
    <property type="match status" value="1"/>
</dbReference>
<protein>
    <recommendedName>
        <fullName evidence="2">DUF6708 domain-containing protein</fullName>
    </recommendedName>
</protein>
<comment type="caution">
    <text evidence="3">The sequence shown here is derived from an EMBL/GenBank/DDBJ whole genome shotgun (WGS) entry which is preliminary data.</text>
</comment>
<accession>A0A3M4KLM2</accession>
<dbReference type="Proteomes" id="UP000273140">
    <property type="component" value="Unassembled WGS sequence"/>
</dbReference>
<evidence type="ECO:0000256" key="1">
    <source>
        <dbReference type="SAM" id="Phobius"/>
    </source>
</evidence>
<name>A0A3M4KLM2_PSESF</name>
<gene>
    <name evidence="3" type="ORF">ALQ07_101759</name>
</gene>
<dbReference type="EMBL" id="RBRB01000271">
    <property type="protein sequence ID" value="RMQ29721.1"/>
    <property type="molecule type" value="Genomic_DNA"/>
</dbReference>
<feature type="domain" description="DUF6708" evidence="2">
    <location>
        <begin position="94"/>
        <end position="211"/>
    </location>
</feature>
<dbReference type="InterPro" id="IPR046554">
    <property type="entry name" value="DUF6708"/>
</dbReference>
<keyword evidence="1" id="KW-0812">Transmembrane</keyword>
<proteinExistence type="predicted"/>
<evidence type="ECO:0000259" key="2">
    <source>
        <dbReference type="Pfam" id="PF20455"/>
    </source>
</evidence>
<evidence type="ECO:0000313" key="3">
    <source>
        <dbReference type="EMBL" id="RMQ29721.1"/>
    </source>
</evidence>
<evidence type="ECO:0000313" key="4">
    <source>
        <dbReference type="Proteomes" id="UP000273140"/>
    </source>
</evidence>
<sequence length="318" mass="35632">MMSSHPAGTRQKKLFSQNDYLAPLPLPTGLQPVDSLNIIWRKNEVYLDIGCYSVGSAVMVIWPMMIMFLIMGYYSWNDDEWPIFIVCASAIIGIPTLMLVQGLLRPTPPPVRFNRQRREVCVPRDNGEYWIVPWESVTAAATQCSSISQAGRVTVGLLFIGFENHDPEASEDNKHFSMGFNCGGGETAMALWECMRSYMETGPEAVPESRIGAMHYEKTQIGSIVTSLRKGDVFDVLHGLFFVTILGTYLAEKLQNLKLSPPPDLEHPDIIEWSKSLPPEKWTTRSAELEIALASHAGSQSINEWPATQERATVTRCY</sequence>
<organism evidence="3 4">
    <name type="scientific">Pseudomonas syringae pv. actinidiae</name>
    <dbReference type="NCBI Taxonomy" id="103796"/>
    <lineage>
        <taxon>Bacteria</taxon>
        <taxon>Pseudomonadati</taxon>
        <taxon>Pseudomonadota</taxon>
        <taxon>Gammaproteobacteria</taxon>
        <taxon>Pseudomonadales</taxon>
        <taxon>Pseudomonadaceae</taxon>
        <taxon>Pseudomonas</taxon>
        <taxon>Pseudomonas syringae</taxon>
    </lineage>
</organism>
<dbReference type="AlphaFoldDB" id="A0A3M4KLM2"/>
<keyword evidence="1" id="KW-0472">Membrane</keyword>
<reference evidence="3 4" key="1">
    <citation type="submission" date="2018-08" db="EMBL/GenBank/DDBJ databases">
        <title>Recombination of ecologically and evolutionarily significant loci maintains genetic cohesion in the Pseudomonas syringae species complex.</title>
        <authorList>
            <person name="Dillon M."/>
            <person name="Thakur S."/>
            <person name="Almeida R.N.D."/>
            <person name="Weir B.S."/>
            <person name="Guttman D.S."/>
        </authorList>
    </citation>
    <scope>NUCLEOTIDE SEQUENCE [LARGE SCALE GENOMIC DNA]</scope>
    <source>
        <strain evidence="3 4">ICMP 19074</strain>
    </source>
</reference>
<feature type="transmembrane region" description="Helical" evidence="1">
    <location>
        <begin position="81"/>
        <end position="104"/>
    </location>
</feature>
<feature type="transmembrane region" description="Helical" evidence="1">
    <location>
        <begin position="49"/>
        <end position="75"/>
    </location>
</feature>